<keyword evidence="2" id="KW-0812">Transmembrane</keyword>
<proteinExistence type="predicted"/>
<feature type="transmembrane region" description="Helical" evidence="2">
    <location>
        <begin position="27"/>
        <end position="45"/>
    </location>
</feature>
<evidence type="ECO:0000256" key="2">
    <source>
        <dbReference type="SAM" id="Phobius"/>
    </source>
</evidence>
<evidence type="ECO:0000259" key="3">
    <source>
        <dbReference type="Pfam" id="PF07885"/>
    </source>
</evidence>
<keyword evidence="4" id="KW-0406">Ion transport</keyword>
<gene>
    <name evidence="4" type="ORF">GSH16_02520</name>
</gene>
<dbReference type="RefSeq" id="WP_160851531.1">
    <property type="nucleotide sequence ID" value="NZ_WUWG01000001.1"/>
</dbReference>
<feature type="region of interest" description="Disordered" evidence="1">
    <location>
        <begin position="107"/>
        <end position="150"/>
    </location>
</feature>
<dbReference type="GO" id="GO:0034220">
    <property type="term" value="P:monoatomic ion transmembrane transport"/>
    <property type="evidence" value="ECO:0007669"/>
    <property type="project" value="UniProtKB-KW"/>
</dbReference>
<protein>
    <submittedName>
        <fullName evidence="4">Two pore domain potassium channel family protein</fullName>
    </submittedName>
</protein>
<dbReference type="InterPro" id="IPR013099">
    <property type="entry name" value="K_chnl_dom"/>
</dbReference>
<dbReference type="SUPFAM" id="SSF81324">
    <property type="entry name" value="Voltage-gated potassium channels"/>
    <property type="match status" value="1"/>
</dbReference>
<accession>A0A6B0TIV4</accession>
<dbReference type="PANTHER" id="PTHR43833">
    <property type="entry name" value="POTASSIUM CHANNEL PROTEIN 2-RELATED-RELATED"/>
    <property type="match status" value="1"/>
</dbReference>
<dbReference type="Pfam" id="PF07885">
    <property type="entry name" value="Ion_trans_2"/>
    <property type="match status" value="1"/>
</dbReference>
<dbReference type="AlphaFoldDB" id="A0A6B0TIV4"/>
<comment type="caution">
    <text evidence="4">The sequence shown here is derived from an EMBL/GenBank/DDBJ whole genome shotgun (WGS) entry which is preliminary data.</text>
</comment>
<dbReference type="Gene3D" id="1.10.287.70">
    <property type="match status" value="1"/>
</dbReference>
<feature type="transmembrane region" description="Helical" evidence="2">
    <location>
        <begin position="75"/>
        <end position="96"/>
    </location>
</feature>
<evidence type="ECO:0000313" key="4">
    <source>
        <dbReference type="EMBL" id="MXU64307.1"/>
    </source>
</evidence>
<dbReference type="EMBL" id="WUWG01000001">
    <property type="protein sequence ID" value="MXU64307.1"/>
    <property type="molecule type" value="Genomic_DNA"/>
</dbReference>
<reference evidence="4 5" key="1">
    <citation type="submission" date="2019-12" db="EMBL/GenBank/DDBJ databases">
        <title>Strain KN286 was isolated from seawater, which was collected from Caroline Seamount in the tropical western Pacific.</title>
        <authorList>
            <person name="Wang Q."/>
        </authorList>
    </citation>
    <scope>NUCLEOTIDE SEQUENCE [LARGE SCALE GENOMIC DNA]</scope>
    <source>
        <strain evidence="4 5">KN286</strain>
    </source>
</reference>
<dbReference type="Proteomes" id="UP000436016">
    <property type="component" value="Unassembled WGS sequence"/>
</dbReference>
<feature type="domain" description="Potassium channel" evidence="3">
    <location>
        <begin position="30"/>
        <end position="102"/>
    </location>
</feature>
<dbReference type="InterPro" id="IPR050721">
    <property type="entry name" value="Trk_Ktr_HKT_K-transport"/>
</dbReference>
<name>A0A6B0TIV4_9RHOB</name>
<evidence type="ECO:0000313" key="5">
    <source>
        <dbReference type="Proteomes" id="UP000436016"/>
    </source>
</evidence>
<keyword evidence="4" id="KW-0407">Ion channel</keyword>
<keyword evidence="2" id="KW-0472">Membrane</keyword>
<sequence>MMSFFITLGRLLSAIKASWSRPYFRASLLLVIAALVSATIFYSTVEGWAPVDAFYFAVMTASTVGQSQLEPATTIGKIFTTLYVFAGVGVFVVLFAHFARAMLHYDGSDATEPKGNGTDLPDETGSADSPVAPRAGPAGGDDPGDGDGKS</sequence>
<keyword evidence="5" id="KW-1185">Reference proteome</keyword>
<keyword evidence="4" id="KW-0813">Transport</keyword>
<evidence type="ECO:0000256" key="1">
    <source>
        <dbReference type="SAM" id="MobiDB-lite"/>
    </source>
</evidence>
<organism evidence="4 5">
    <name type="scientific">Oceanomicrobium pacificus</name>
    <dbReference type="NCBI Taxonomy" id="2692916"/>
    <lineage>
        <taxon>Bacteria</taxon>
        <taxon>Pseudomonadati</taxon>
        <taxon>Pseudomonadota</taxon>
        <taxon>Alphaproteobacteria</taxon>
        <taxon>Rhodobacterales</taxon>
        <taxon>Paracoccaceae</taxon>
        <taxon>Oceanomicrobium</taxon>
    </lineage>
</organism>
<keyword evidence="2" id="KW-1133">Transmembrane helix</keyword>